<evidence type="ECO:0000256" key="1">
    <source>
        <dbReference type="SAM" id="MobiDB-lite"/>
    </source>
</evidence>
<dbReference type="AlphaFoldDB" id="A0A438BXU1"/>
<protein>
    <recommendedName>
        <fullName evidence="4">Splicing factor 3B subunit 1</fullName>
    </recommendedName>
</protein>
<evidence type="ECO:0000313" key="2">
    <source>
        <dbReference type="EMBL" id="RVW15822.1"/>
    </source>
</evidence>
<comment type="caution">
    <text evidence="2">The sequence shown here is derived from an EMBL/GenBank/DDBJ whole genome shotgun (WGS) entry which is preliminary data.</text>
</comment>
<name>A0A438BXU1_VITVI</name>
<feature type="region of interest" description="Disordered" evidence="1">
    <location>
        <begin position="1"/>
        <end position="23"/>
    </location>
</feature>
<accession>A0A438BXU1</accession>
<gene>
    <name evidence="2" type="ORF">CK203_073150</name>
</gene>
<feature type="compositionally biased region" description="Basic and acidic residues" evidence="1">
    <location>
        <begin position="7"/>
        <end position="19"/>
    </location>
</feature>
<organism evidence="2 3">
    <name type="scientific">Vitis vinifera</name>
    <name type="common">Grape</name>
    <dbReference type="NCBI Taxonomy" id="29760"/>
    <lineage>
        <taxon>Eukaryota</taxon>
        <taxon>Viridiplantae</taxon>
        <taxon>Streptophyta</taxon>
        <taxon>Embryophyta</taxon>
        <taxon>Tracheophyta</taxon>
        <taxon>Spermatophyta</taxon>
        <taxon>Magnoliopsida</taxon>
        <taxon>eudicotyledons</taxon>
        <taxon>Gunneridae</taxon>
        <taxon>Pentapetalae</taxon>
        <taxon>rosids</taxon>
        <taxon>Vitales</taxon>
        <taxon>Vitaceae</taxon>
        <taxon>Viteae</taxon>
        <taxon>Vitis</taxon>
    </lineage>
</organism>
<evidence type="ECO:0000313" key="3">
    <source>
        <dbReference type="Proteomes" id="UP000288805"/>
    </source>
</evidence>
<dbReference type="Proteomes" id="UP000288805">
    <property type="component" value="Unassembled WGS sequence"/>
</dbReference>
<sequence length="110" mass="12349">MASIDPEIARTQEERKKMEQQLSSLTSVNYDPELYGGTNKFEDYVSSIPVNDEEENVDAMDPGLGRRLPSYTAPASLLKEMPEAVWRKTTWALRSRRELSIARMIIGGGG</sequence>
<dbReference type="EMBL" id="QGNW01002594">
    <property type="protein sequence ID" value="RVW15822.1"/>
    <property type="molecule type" value="Genomic_DNA"/>
</dbReference>
<proteinExistence type="predicted"/>
<evidence type="ECO:0008006" key="4">
    <source>
        <dbReference type="Google" id="ProtNLM"/>
    </source>
</evidence>
<reference evidence="2 3" key="1">
    <citation type="journal article" date="2018" name="PLoS Genet.">
        <title>Population sequencing reveals clonal diversity and ancestral inbreeding in the grapevine cultivar Chardonnay.</title>
        <authorList>
            <person name="Roach M.J."/>
            <person name="Johnson D.L."/>
            <person name="Bohlmann J."/>
            <person name="van Vuuren H.J."/>
            <person name="Jones S.J."/>
            <person name="Pretorius I.S."/>
            <person name="Schmidt S.A."/>
            <person name="Borneman A.R."/>
        </authorList>
    </citation>
    <scope>NUCLEOTIDE SEQUENCE [LARGE SCALE GENOMIC DNA]</scope>
    <source>
        <strain evidence="3">cv. Chardonnay</strain>
        <tissue evidence="2">Leaf</tissue>
    </source>
</reference>